<gene>
    <name evidence="1" type="ORF">SAMN05216602_4043</name>
</gene>
<organism evidence="1 2">
    <name type="scientific">Phytopseudomonas argentinensis</name>
    <dbReference type="NCBI Taxonomy" id="289370"/>
    <lineage>
        <taxon>Bacteria</taxon>
        <taxon>Pseudomonadati</taxon>
        <taxon>Pseudomonadota</taxon>
        <taxon>Gammaproteobacteria</taxon>
        <taxon>Pseudomonadales</taxon>
        <taxon>Pseudomonadaceae</taxon>
        <taxon>Phytopseudomonas</taxon>
    </lineage>
</organism>
<protein>
    <recommendedName>
        <fullName evidence="3">DUF2188 domain-containing protein</fullName>
    </recommendedName>
</protein>
<reference evidence="2" key="1">
    <citation type="submission" date="2016-10" db="EMBL/GenBank/DDBJ databases">
        <authorList>
            <person name="Varghese N."/>
            <person name="Submissions S."/>
        </authorList>
    </citation>
    <scope>NUCLEOTIDE SEQUENCE [LARGE SCALE GENOMIC DNA]</scope>
    <source>
        <strain evidence="2">LMG 22563</strain>
    </source>
</reference>
<dbReference type="Proteomes" id="UP000183018">
    <property type="component" value="Unassembled WGS sequence"/>
</dbReference>
<proteinExistence type="predicted"/>
<name>A0A1I3NVE3_9GAMM</name>
<dbReference type="STRING" id="289370.SAMN05216602_4043"/>
<dbReference type="EMBL" id="FORC01000004">
    <property type="protein sequence ID" value="SFJ13201.1"/>
    <property type="molecule type" value="Genomic_DNA"/>
</dbReference>
<keyword evidence="2" id="KW-1185">Reference proteome</keyword>
<accession>A0A1I3NVE3</accession>
<evidence type="ECO:0000313" key="1">
    <source>
        <dbReference type="EMBL" id="SFJ13201.1"/>
    </source>
</evidence>
<evidence type="ECO:0008006" key="3">
    <source>
        <dbReference type="Google" id="ProtNLM"/>
    </source>
</evidence>
<evidence type="ECO:0000313" key="2">
    <source>
        <dbReference type="Proteomes" id="UP000183018"/>
    </source>
</evidence>
<dbReference type="AlphaFoldDB" id="A0A1I3NVE3"/>
<dbReference type="RefSeq" id="WP_074888309.1">
    <property type="nucleotide sequence ID" value="NZ_FORC01000004.1"/>
</dbReference>
<sequence length="64" mass="7045">MVMREEKSDGESQVAVSNFGLKSGWDIVSVSHKGRDIAWRDGQFASREEALAAAFKIAKDSEKS</sequence>